<dbReference type="PANTHER" id="PTHR42939">
    <property type="entry name" value="ABC TRANSPORTER ATP-BINDING PROTEIN ALBC-RELATED"/>
    <property type="match status" value="1"/>
</dbReference>
<name>A0A645AEC5_9ZZZZ</name>
<dbReference type="CDD" id="cd03230">
    <property type="entry name" value="ABC_DR_subfamily_A"/>
    <property type="match status" value="1"/>
</dbReference>
<dbReference type="PANTHER" id="PTHR42939:SF1">
    <property type="entry name" value="ABC TRANSPORTER ATP-BINDING PROTEIN ALBC-RELATED"/>
    <property type="match status" value="1"/>
</dbReference>
<dbReference type="SUPFAM" id="SSF52540">
    <property type="entry name" value="P-loop containing nucleoside triphosphate hydrolases"/>
    <property type="match status" value="1"/>
</dbReference>
<accession>A0A645AEC5</accession>
<keyword evidence="3 5" id="KW-0067">ATP-binding</keyword>
<feature type="domain" description="ABC transporter" evidence="4">
    <location>
        <begin position="2"/>
        <end position="228"/>
    </location>
</feature>
<dbReference type="SMART" id="SM00382">
    <property type="entry name" value="AAA"/>
    <property type="match status" value="1"/>
</dbReference>
<dbReference type="Pfam" id="PF00005">
    <property type="entry name" value="ABC_tran"/>
    <property type="match status" value="1"/>
</dbReference>
<evidence type="ECO:0000256" key="1">
    <source>
        <dbReference type="ARBA" id="ARBA00022448"/>
    </source>
</evidence>
<keyword evidence="1" id="KW-0813">Transport</keyword>
<dbReference type="InterPro" id="IPR027417">
    <property type="entry name" value="P-loop_NTPase"/>
</dbReference>
<protein>
    <submittedName>
        <fullName evidence="5">Vitamin B12 import ATP-binding protein BtuD</fullName>
    </submittedName>
</protein>
<dbReference type="InterPro" id="IPR051782">
    <property type="entry name" value="ABC_Transporter_VariousFunc"/>
</dbReference>
<organism evidence="5">
    <name type="scientific">bioreactor metagenome</name>
    <dbReference type="NCBI Taxonomy" id="1076179"/>
    <lineage>
        <taxon>unclassified sequences</taxon>
        <taxon>metagenomes</taxon>
        <taxon>ecological metagenomes</taxon>
    </lineage>
</organism>
<evidence type="ECO:0000259" key="4">
    <source>
        <dbReference type="PROSITE" id="PS50893"/>
    </source>
</evidence>
<dbReference type="InterPro" id="IPR003593">
    <property type="entry name" value="AAA+_ATPase"/>
</dbReference>
<comment type="caution">
    <text evidence="5">The sequence shown here is derived from an EMBL/GenBank/DDBJ whole genome shotgun (WGS) entry which is preliminary data.</text>
</comment>
<evidence type="ECO:0000256" key="2">
    <source>
        <dbReference type="ARBA" id="ARBA00022741"/>
    </source>
</evidence>
<gene>
    <name evidence="5" type="primary">btuD_212</name>
    <name evidence="5" type="ORF">SDC9_98125</name>
</gene>
<keyword evidence="2" id="KW-0547">Nucleotide-binding</keyword>
<evidence type="ECO:0000256" key="3">
    <source>
        <dbReference type="ARBA" id="ARBA00022840"/>
    </source>
</evidence>
<sequence>MITIQNLSFKYGKKEVLSDISMTLEAGKIYGLLGENGVGKTTLLKIICGLQKPFGGHCTVHGENPFNRTPSFLNRIYYLPEETEYIQNDYSINYFAKMNAPFYLKFDHTKFETILKEFDMDVDKKLNKLSYGQTKKAAIAFAIATNVDLLLLDEPSNGLDIPSKSMFRRIMAEYCLDTTCTIISTHQVRDLENLIDPIIILDNRAVLLNETLERISEKLYFSLQPSVPANTLYAEPTLGGYLCVSENDGQNESRVNLEALFNTTMQHKARINELFAQSQ</sequence>
<reference evidence="5" key="1">
    <citation type="submission" date="2019-08" db="EMBL/GenBank/DDBJ databases">
        <authorList>
            <person name="Kucharzyk K."/>
            <person name="Murdoch R.W."/>
            <person name="Higgins S."/>
            <person name="Loffler F."/>
        </authorList>
    </citation>
    <scope>NUCLEOTIDE SEQUENCE</scope>
</reference>
<dbReference type="Gene3D" id="3.40.50.300">
    <property type="entry name" value="P-loop containing nucleotide triphosphate hydrolases"/>
    <property type="match status" value="1"/>
</dbReference>
<dbReference type="AlphaFoldDB" id="A0A645AEC5"/>
<dbReference type="PROSITE" id="PS50893">
    <property type="entry name" value="ABC_TRANSPORTER_2"/>
    <property type="match status" value="1"/>
</dbReference>
<dbReference type="GO" id="GO:0016887">
    <property type="term" value="F:ATP hydrolysis activity"/>
    <property type="evidence" value="ECO:0007669"/>
    <property type="project" value="InterPro"/>
</dbReference>
<dbReference type="GO" id="GO:0005524">
    <property type="term" value="F:ATP binding"/>
    <property type="evidence" value="ECO:0007669"/>
    <property type="project" value="UniProtKB-KW"/>
</dbReference>
<evidence type="ECO:0000313" key="5">
    <source>
        <dbReference type="EMBL" id="MPM51377.1"/>
    </source>
</evidence>
<dbReference type="EMBL" id="VSSQ01013385">
    <property type="protein sequence ID" value="MPM51377.1"/>
    <property type="molecule type" value="Genomic_DNA"/>
</dbReference>
<dbReference type="InterPro" id="IPR003439">
    <property type="entry name" value="ABC_transporter-like_ATP-bd"/>
</dbReference>
<proteinExistence type="predicted"/>